<feature type="domain" description="CzcB-like alpha-helical hairpin" evidence="10">
    <location>
        <begin position="166"/>
        <end position="225"/>
    </location>
</feature>
<dbReference type="NCBIfam" id="TIGR01730">
    <property type="entry name" value="RND_mfp"/>
    <property type="match status" value="1"/>
</dbReference>
<dbReference type="GO" id="GO:0004601">
    <property type="term" value="F:peroxidase activity"/>
    <property type="evidence" value="ECO:0007669"/>
    <property type="project" value="UniProtKB-KW"/>
</dbReference>
<keyword evidence="4" id="KW-0170">Cobalt</keyword>
<dbReference type="GO" id="GO:0046914">
    <property type="term" value="F:transition metal ion binding"/>
    <property type="evidence" value="ECO:0007669"/>
    <property type="project" value="TreeGrafter"/>
</dbReference>
<feature type="domain" description="CzcB-like barrel-sandwich hybrid" evidence="12">
    <location>
        <begin position="127"/>
        <end position="271"/>
    </location>
</feature>
<reference evidence="15" key="1">
    <citation type="journal article" date="2019" name="Int. J. Syst. Evol. Microbiol.">
        <title>The Global Catalogue of Microorganisms (GCM) 10K type strain sequencing project: providing services to taxonomists for standard genome sequencing and annotation.</title>
        <authorList>
            <consortium name="The Broad Institute Genomics Platform"/>
            <consortium name="The Broad Institute Genome Sequencing Center for Infectious Disease"/>
            <person name="Wu L."/>
            <person name="Ma J."/>
        </authorList>
    </citation>
    <scope>NUCLEOTIDE SEQUENCE [LARGE SCALE GENOMIC DNA]</scope>
    <source>
        <strain evidence="15">CCM 2767</strain>
    </source>
</reference>
<evidence type="ECO:0000256" key="3">
    <source>
        <dbReference type="ARBA" id="ARBA00022833"/>
    </source>
</evidence>
<feature type="transmembrane region" description="Helical" evidence="9">
    <location>
        <begin position="12"/>
        <end position="30"/>
    </location>
</feature>
<evidence type="ECO:0000259" key="11">
    <source>
        <dbReference type="Pfam" id="PF25954"/>
    </source>
</evidence>
<keyword evidence="9" id="KW-1133">Transmembrane helix</keyword>
<dbReference type="InterPro" id="IPR006143">
    <property type="entry name" value="RND_pump_MFP"/>
</dbReference>
<keyword evidence="9" id="KW-0812">Transmembrane</keyword>
<comment type="similarity">
    <text evidence="1">Belongs to the membrane fusion protein (MFP) (TC 8.A.1) family.</text>
</comment>
<evidence type="ECO:0000256" key="7">
    <source>
        <dbReference type="SAM" id="Coils"/>
    </source>
</evidence>
<dbReference type="FunFam" id="2.40.420.20:FF:000006">
    <property type="entry name" value="RND family efflux transporter MFP subunit"/>
    <property type="match status" value="1"/>
</dbReference>
<keyword evidence="14" id="KW-0575">Peroxidase</keyword>
<feature type="coiled-coil region" evidence="7">
    <location>
        <begin position="164"/>
        <end position="229"/>
    </location>
</feature>
<dbReference type="Proteomes" id="UP000642180">
    <property type="component" value="Unassembled WGS sequence"/>
</dbReference>
<name>A0A8J3F1P2_9BURK</name>
<dbReference type="GO" id="GO:0022857">
    <property type="term" value="F:transmembrane transporter activity"/>
    <property type="evidence" value="ECO:0007669"/>
    <property type="project" value="InterPro"/>
</dbReference>
<dbReference type="SUPFAM" id="SSF111369">
    <property type="entry name" value="HlyD-like secretion proteins"/>
    <property type="match status" value="1"/>
</dbReference>
<dbReference type="Gene3D" id="1.10.287.470">
    <property type="entry name" value="Helix hairpin bin"/>
    <property type="match status" value="1"/>
</dbReference>
<dbReference type="Gene3D" id="2.40.50.100">
    <property type="match status" value="1"/>
</dbReference>
<dbReference type="InterPro" id="IPR058648">
    <property type="entry name" value="HH_CzcB-like"/>
</dbReference>
<keyword evidence="2" id="KW-0813">Transport</keyword>
<dbReference type="GO" id="GO:0015679">
    <property type="term" value="P:plasma membrane copper ion transport"/>
    <property type="evidence" value="ECO:0007669"/>
    <property type="project" value="TreeGrafter"/>
</dbReference>
<dbReference type="Pfam" id="PF25954">
    <property type="entry name" value="Beta-barrel_RND_2"/>
    <property type="match status" value="1"/>
</dbReference>
<dbReference type="InterPro" id="IPR058649">
    <property type="entry name" value="CzcB_C"/>
</dbReference>
<dbReference type="Gene3D" id="2.40.30.170">
    <property type="match status" value="1"/>
</dbReference>
<dbReference type="EMBL" id="BMDI01000001">
    <property type="protein sequence ID" value="GGI17164.1"/>
    <property type="molecule type" value="Genomic_DNA"/>
</dbReference>
<dbReference type="GO" id="GO:0060003">
    <property type="term" value="P:copper ion export"/>
    <property type="evidence" value="ECO:0007669"/>
    <property type="project" value="TreeGrafter"/>
</dbReference>
<comment type="caution">
    <text evidence="14">The sequence shown here is derived from an EMBL/GenBank/DDBJ whole genome shotgun (WGS) entry which is preliminary data.</text>
</comment>
<evidence type="ECO:0000256" key="8">
    <source>
        <dbReference type="SAM" id="MobiDB-lite"/>
    </source>
</evidence>
<dbReference type="AlphaFoldDB" id="A0A8J3F1P2"/>
<dbReference type="InterPro" id="IPR058792">
    <property type="entry name" value="Beta-barrel_RND_2"/>
</dbReference>
<sequence>MIFNLKKKQAIAIAIIVVTGLLASVLILFSDKHESSADGHAGHAHGTTRSEDKNDVKTTGGAPDATGGNGRDHRDQDAEKPAAAKAKTVVLTDAQIKAAGIKILAADGATIRVASQLPGEIRFNDDRTAHIVPRVAGVVQSVPADLGQSVKKGQVLAVIASTAVSEQRSELAAAQKRLRLAQLTYEREKTLWQDKISAEQDYLQARQALQEAEIASQNARQKLAAIGAEGVGNGELNRFEIRAPFDGMVVEKHISLGEALKEDAPIFTVSDLSTVWAEIAIPARDLNRVRVGEKVLVKADAFDSSAAGTVSYVGSLLGAATRTATARVTLVNPQGTWRPGLFVNVEVVTAEAEVAVAVPVGALHRINERDVIFVRTADGFKEQVVKTGRTDGKLTEIVDGLNAGTEYAADGSFIVRSELGKADAVHVH</sequence>
<gene>
    <name evidence="14" type="ORF">GCM10008066_07610</name>
</gene>
<evidence type="ECO:0000313" key="15">
    <source>
        <dbReference type="Proteomes" id="UP000642180"/>
    </source>
</evidence>
<dbReference type="InterPro" id="IPR058647">
    <property type="entry name" value="BSH_CzcB-like"/>
</dbReference>
<evidence type="ECO:0000256" key="4">
    <source>
        <dbReference type="ARBA" id="ARBA00023285"/>
    </source>
</evidence>
<feature type="region of interest" description="Disordered" evidence="8">
    <location>
        <begin position="36"/>
        <end position="84"/>
    </location>
</feature>
<feature type="domain" description="CzcB-like C-terminal circularly permuted SH3-like" evidence="13">
    <location>
        <begin position="356"/>
        <end position="415"/>
    </location>
</feature>
<dbReference type="InterPro" id="IPR051909">
    <property type="entry name" value="MFP_Cation_Efflux"/>
</dbReference>
<keyword evidence="5" id="KW-0105">Cadmium resistance</keyword>
<organism evidence="14 15">
    <name type="scientific">Oxalicibacterium faecigallinarum</name>
    <dbReference type="NCBI Taxonomy" id="573741"/>
    <lineage>
        <taxon>Bacteria</taxon>
        <taxon>Pseudomonadati</taxon>
        <taxon>Pseudomonadota</taxon>
        <taxon>Betaproteobacteria</taxon>
        <taxon>Burkholderiales</taxon>
        <taxon>Oxalobacteraceae</taxon>
        <taxon>Oxalicibacterium</taxon>
    </lineage>
</organism>
<keyword evidence="7" id="KW-0175">Coiled coil</keyword>
<comment type="function">
    <text evidence="6">CzcA and CzcB together would act in zinc efflux nearly as effectively as the complete czc efflux system (CzcABC). The CzcB protein is thought to funnel zinc cations to the CzcA transport protein.</text>
</comment>
<evidence type="ECO:0000259" key="13">
    <source>
        <dbReference type="Pfam" id="PF25975"/>
    </source>
</evidence>
<dbReference type="PANTHER" id="PTHR30097:SF4">
    <property type="entry name" value="SLR6042 PROTEIN"/>
    <property type="match status" value="1"/>
</dbReference>
<keyword evidence="14" id="KW-0560">Oxidoreductase</keyword>
<evidence type="ECO:0000313" key="14">
    <source>
        <dbReference type="EMBL" id="GGI17164.1"/>
    </source>
</evidence>
<dbReference type="FunFam" id="2.40.30.170:FF:000010">
    <property type="entry name" value="Efflux RND transporter periplasmic adaptor subunit"/>
    <property type="match status" value="1"/>
</dbReference>
<evidence type="ECO:0000256" key="9">
    <source>
        <dbReference type="SAM" id="Phobius"/>
    </source>
</evidence>
<dbReference type="Pfam" id="PF25973">
    <property type="entry name" value="BSH_CzcB"/>
    <property type="match status" value="1"/>
</dbReference>
<dbReference type="GO" id="GO:0016020">
    <property type="term" value="C:membrane"/>
    <property type="evidence" value="ECO:0007669"/>
    <property type="project" value="InterPro"/>
</dbReference>
<evidence type="ECO:0000256" key="6">
    <source>
        <dbReference type="ARBA" id="ARBA00058766"/>
    </source>
</evidence>
<protein>
    <submittedName>
        <fullName evidence="14">Cytochrome-c peroxidase</fullName>
    </submittedName>
</protein>
<dbReference type="Pfam" id="PF25893">
    <property type="entry name" value="HH_CzcB"/>
    <property type="match status" value="1"/>
</dbReference>
<dbReference type="GO" id="GO:0030288">
    <property type="term" value="C:outer membrane-bounded periplasmic space"/>
    <property type="evidence" value="ECO:0007669"/>
    <property type="project" value="TreeGrafter"/>
</dbReference>
<dbReference type="Gene3D" id="2.40.420.20">
    <property type="match status" value="1"/>
</dbReference>
<dbReference type="GO" id="GO:0046686">
    <property type="term" value="P:response to cadmium ion"/>
    <property type="evidence" value="ECO:0007669"/>
    <property type="project" value="UniProtKB-KW"/>
</dbReference>
<proteinExistence type="inferred from homology"/>
<dbReference type="RefSeq" id="WP_188379943.1">
    <property type="nucleotide sequence ID" value="NZ_BMDI01000001.1"/>
</dbReference>
<feature type="domain" description="CusB-like beta-barrel" evidence="11">
    <location>
        <begin position="274"/>
        <end position="349"/>
    </location>
</feature>
<dbReference type="PANTHER" id="PTHR30097">
    <property type="entry name" value="CATION EFFLUX SYSTEM PROTEIN CUSB"/>
    <property type="match status" value="1"/>
</dbReference>
<accession>A0A8J3F1P2</accession>
<evidence type="ECO:0000256" key="2">
    <source>
        <dbReference type="ARBA" id="ARBA00022448"/>
    </source>
</evidence>
<dbReference type="Pfam" id="PF25975">
    <property type="entry name" value="CzcB_C"/>
    <property type="match status" value="1"/>
</dbReference>
<evidence type="ECO:0000259" key="10">
    <source>
        <dbReference type="Pfam" id="PF25893"/>
    </source>
</evidence>
<keyword evidence="15" id="KW-1185">Reference proteome</keyword>
<evidence type="ECO:0000259" key="12">
    <source>
        <dbReference type="Pfam" id="PF25973"/>
    </source>
</evidence>
<keyword evidence="3" id="KW-0862">Zinc</keyword>
<keyword evidence="9" id="KW-0472">Membrane</keyword>
<evidence type="ECO:0000256" key="1">
    <source>
        <dbReference type="ARBA" id="ARBA00009477"/>
    </source>
</evidence>
<feature type="compositionally biased region" description="Basic and acidic residues" evidence="8">
    <location>
        <begin position="70"/>
        <end position="82"/>
    </location>
</feature>
<evidence type="ECO:0000256" key="5">
    <source>
        <dbReference type="ARBA" id="ARBA00043263"/>
    </source>
</evidence>